<feature type="transmembrane region" description="Helical" evidence="2">
    <location>
        <begin position="21"/>
        <end position="43"/>
    </location>
</feature>
<dbReference type="Proteomes" id="UP001430306">
    <property type="component" value="Unassembled WGS sequence"/>
</dbReference>
<evidence type="ECO:0000256" key="1">
    <source>
        <dbReference type="SAM" id="MobiDB-lite"/>
    </source>
</evidence>
<proteinExistence type="predicted"/>
<sequence length="197" mass="22382">MRTRVRIHRRISFGEKREGHSLVELLIVMSVLSSLITISIGWIHQSMKLSKQMQSRASHQNNLSRLSRMFREDVRFAADAAIQGNTLSLNSGNVLYEAKDSLIQRTEQISTRTKRTDVFEVAPGSLVKWLRSDISNSITLQIQRSSNTPLTSRHPAPSTEQSSNGSVRPSRNTDTIPRNDLLLQVELNRYARFEVLP</sequence>
<reference evidence="3" key="1">
    <citation type="submission" date="2021-11" db="EMBL/GenBank/DDBJ databases">
        <title>Genome sequence.</title>
        <authorList>
            <person name="Sun Q."/>
        </authorList>
    </citation>
    <scope>NUCLEOTIDE SEQUENCE</scope>
    <source>
        <strain evidence="3">JC740</strain>
    </source>
</reference>
<feature type="compositionally biased region" description="Polar residues" evidence="1">
    <location>
        <begin position="158"/>
        <end position="176"/>
    </location>
</feature>
<evidence type="ECO:0000256" key="2">
    <source>
        <dbReference type="SAM" id="Phobius"/>
    </source>
</evidence>
<organism evidence="3 4">
    <name type="scientific">Rhodopirellula halodulae</name>
    <dbReference type="NCBI Taxonomy" id="2894198"/>
    <lineage>
        <taxon>Bacteria</taxon>
        <taxon>Pseudomonadati</taxon>
        <taxon>Planctomycetota</taxon>
        <taxon>Planctomycetia</taxon>
        <taxon>Pirellulales</taxon>
        <taxon>Pirellulaceae</taxon>
        <taxon>Rhodopirellula</taxon>
    </lineage>
</organism>
<keyword evidence="2" id="KW-0472">Membrane</keyword>
<dbReference type="EMBL" id="JAJKFW010000025">
    <property type="protein sequence ID" value="MCC9643925.1"/>
    <property type="molecule type" value="Genomic_DNA"/>
</dbReference>
<evidence type="ECO:0000313" key="4">
    <source>
        <dbReference type="Proteomes" id="UP001430306"/>
    </source>
</evidence>
<keyword evidence="4" id="KW-1185">Reference proteome</keyword>
<gene>
    <name evidence="3" type="ORF">LOC71_16690</name>
</gene>
<keyword evidence="2" id="KW-1133">Transmembrane helix</keyword>
<evidence type="ECO:0000313" key="3">
    <source>
        <dbReference type="EMBL" id="MCC9643925.1"/>
    </source>
</evidence>
<comment type="caution">
    <text evidence="3">The sequence shown here is derived from an EMBL/GenBank/DDBJ whole genome shotgun (WGS) entry which is preliminary data.</text>
</comment>
<dbReference type="RefSeq" id="WP_230274918.1">
    <property type="nucleotide sequence ID" value="NZ_JAJKFW010000025.1"/>
</dbReference>
<keyword evidence="2" id="KW-0812">Transmembrane</keyword>
<accession>A0ABS8NK36</accession>
<feature type="region of interest" description="Disordered" evidence="1">
    <location>
        <begin position="145"/>
        <end position="177"/>
    </location>
</feature>
<name>A0ABS8NK36_9BACT</name>
<protein>
    <recommendedName>
        <fullName evidence="5">Prepilin-type N-terminal cleavage/methylation domain-containing protein</fullName>
    </recommendedName>
</protein>
<evidence type="ECO:0008006" key="5">
    <source>
        <dbReference type="Google" id="ProtNLM"/>
    </source>
</evidence>